<dbReference type="OrthoDB" id="9802202at2"/>
<organism evidence="6 7">
    <name type="scientific">Acetivibrio straminisolvens JCM 21531</name>
    <dbReference type="NCBI Taxonomy" id="1294263"/>
    <lineage>
        <taxon>Bacteria</taxon>
        <taxon>Bacillati</taxon>
        <taxon>Bacillota</taxon>
        <taxon>Clostridia</taxon>
        <taxon>Eubacteriales</taxon>
        <taxon>Oscillospiraceae</taxon>
        <taxon>Acetivibrio</taxon>
    </lineage>
</organism>
<dbReference type="Proteomes" id="UP000019109">
    <property type="component" value="Unassembled WGS sequence"/>
</dbReference>
<dbReference type="Pfam" id="PF13379">
    <property type="entry name" value="NMT1_2"/>
    <property type="match status" value="1"/>
</dbReference>
<proteinExistence type="inferred from homology"/>
<keyword evidence="7" id="KW-1185">Reference proteome</keyword>
<evidence type="ECO:0000313" key="7">
    <source>
        <dbReference type="Proteomes" id="UP000019109"/>
    </source>
</evidence>
<dbReference type="PANTHER" id="PTHR30024">
    <property type="entry name" value="ALIPHATIC SULFONATES-BINDING PROTEIN-RELATED"/>
    <property type="match status" value="1"/>
</dbReference>
<evidence type="ECO:0000256" key="3">
    <source>
        <dbReference type="ARBA" id="ARBA00022729"/>
    </source>
</evidence>
<dbReference type="STRING" id="1294263.JCM21531_80"/>
<accession>W4V1S3</accession>
<name>W4V1S3_9FIRM</name>
<evidence type="ECO:0000256" key="2">
    <source>
        <dbReference type="ARBA" id="ARBA00010742"/>
    </source>
</evidence>
<keyword evidence="3" id="KW-0732">Signal</keyword>
<evidence type="ECO:0000259" key="5">
    <source>
        <dbReference type="SMART" id="SM00062"/>
    </source>
</evidence>
<comment type="caution">
    <text evidence="6">The sequence shown here is derived from an EMBL/GenBank/DDBJ whole genome shotgun (WGS) entry which is preliminary data.</text>
</comment>
<feature type="region of interest" description="Disordered" evidence="4">
    <location>
        <begin position="27"/>
        <end position="48"/>
    </location>
</feature>
<dbReference type="SUPFAM" id="SSF53850">
    <property type="entry name" value="Periplasmic binding protein-like II"/>
    <property type="match status" value="1"/>
</dbReference>
<dbReference type="EMBL" id="BAVR01000001">
    <property type="protein sequence ID" value="GAE86758.1"/>
    <property type="molecule type" value="Genomic_DNA"/>
</dbReference>
<reference evidence="6" key="1">
    <citation type="journal article" date="2014" name="Genome Announc.">
        <title>Draft Genome Sequence of Clostridium straminisolvens Strain JCM 21531T, Isolated from a Cellulose-Degrading Bacterial Community.</title>
        <authorList>
            <person name="Yuki M."/>
            <person name="Oshima K."/>
            <person name="Suda W."/>
            <person name="Sakamoto M."/>
            <person name="Kitamura K."/>
            <person name="Iida T."/>
            <person name="Hattori M."/>
            <person name="Ohkuma M."/>
        </authorList>
    </citation>
    <scope>NUCLEOTIDE SEQUENCE [LARGE SCALE GENOMIC DNA]</scope>
    <source>
        <strain evidence="6">JCM 21531</strain>
    </source>
</reference>
<evidence type="ECO:0000256" key="1">
    <source>
        <dbReference type="ARBA" id="ARBA00004418"/>
    </source>
</evidence>
<dbReference type="PANTHER" id="PTHR30024:SF47">
    <property type="entry name" value="TAURINE-BINDING PERIPLASMIC PROTEIN"/>
    <property type="match status" value="1"/>
</dbReference>
<dbReference type="GO" id="GO:0042597">
    <property type="term" value="C:periplasmic space"/>
    <property type="evidence" value="ECO:0007669"/>
    <property type="project" value="UniProtKB-SubCell"/>
</dbReference>
<gene>
    <name evidence="6" type="ORF">JCM21531_80</name>
</gene>
<sequence>MKRKLFSVIAMILLFTLVLPGCRKEESTPAGNLNETGTTVVSPGNGSKQQKKKITVSYAGGTCEAPLFAAYHKGFFEDEGLEVEFVKADFEKLKTGIASGKIDASVGNFAWFKAIEQGLKVKLTAGIHAGCIVAVAPPDSGIKSVTDLKGKTIGVESIGGGPMIILSFELQKAGLDPKKDVQWKAFPSAQLETAIDKKEIDAFITWDPFGTKLVKEKNYVALVDIAKDEPYRSGYCCYVVVSEKLVKEDPDAAARYTRAVLRATEWVGENIDEASKIEVDNKYVSVSVEQNAEFLRGYVWRPGVKSAKENIKFFIHEQKEQGILEASTDETELFNKIFAEVIPDFNGN</sequence>
<feature type="domain" description="Solute-binding protein family 3/N-terminal" evidence="5">
    <location>
        <begin position="53"/>
        <end position="270"/>
    </location>
</feature>
<dbReference type="SMART" id="SM00062">
    <property type="entry name" value="PBPb"/>
    <property type="match status" value="1"/>
</dbReference>
<protein>
    <recommendedName>
        <fullName evidence="5">Solute-binding protein family 3/N-terminal domain-containing protein</fullName>
    </recommendedName>
</protein>
<dbReference type="RefSeq" id="WP_054846942.1">
    <property type="nucleotide sequence ID" value="NZ_BAVR01000001.1"/>
</dbReference>
<comment type="subcellular location">
    <subcellularLocation>
        <location evidence="1">Periplasm</location>
    </subcellularLocation>
</comment>
<feature type="compositionally biased region" description="Polar residues" evidence="4">
    <location>
        <begin position="29"/>
        <end position="48"/>
    </location>
</feature>
<dbReference type="Gene3D" id="3.40.190.10">
    <property type="entry name" value="Periplasmic binding protein-like II"/>
    <property type="match status" value="2"/>
</dbReference>
<comment type="similarity">
    <text evidence="2">Belongs to the bacterial solute-binding protein SsuA/TauA family.</text>
</comment>
<dbReference type="AlphaFoldDB" id="W4V1S3"/>
<evidence type="ECO:0000256" key="4">
    <source>
        <dbReference type="SAM" id="MobiDB-lite"/>
    </source>
</evidence>
<evidence type="ECO:0000313" key="6">
    <source>
        <dbReference type="EMBL" id="GAE86758.1"/>
    </source>
</evidence>
<dbReference type="InterPro" id="IPR001638">
    <property type="entry name" value="Solute-binding_3/MltF_N"/>
</dbReference>